<dbReference type="KEGG" id="ajp:AMJAP_1059"/>
<name>A0A7R6PAP5_9GAMM</name>
<dbReference type="AlphaFoldDB" id="A0A7R6PAP5"/>
<dbReference type="InterPro" id="IPR000160">
    <property type="entry name" value="GGDEF_dom"/>
</dbReference>
<dbReference type="PANTHER" id="PTHR45138">
    <property type="entry name" value="REGULATORY COMPONENTS OF SENSORY TRANSDUCTION SYSTEM"/>
    <property type="match status" value="1"/>
</dbReference>
<reference evidence="4 5" key="1">
    <citation type="journal article" date="2008" name="Int. J. Syst. Evol. Microbiol.">
        <title>Amphritea japonica sp. nov. and Amphritea balenae sp. nov., isolated from the sediment adjacent to sperm whale carcasses off Kagoshima, Japan.</title>
        <authorList>
            <person name="Miyazaki M."/>
            <person name="Nogi Y."/>
            <person name="Fujiwara Y."/>
            <person name="Kawato M."/>
            <person name="Nagahama T."/>
            <person name="Kubokawa K."/>
            <person name="Horikoshi K."/>
        </authorList>
    </citation>
    <scope>NUCLEOTIDE SEQUENCE [LARGE SCALE GENOMIC DNA]</scope>
    <source>
        <strain evidence="4 5">ATCC BAA-1530</strain>
    </source>
</reference>
<dbReference type="InterPro" id="IPR050469">
    <property type="entry name" value="Diguanylate_Cyclase"/>
</dbReference>
<feature type="domain" description="GGDEF" evidence="3">
    <location>
        <begin position="177"/>
        <end position="309"/>
    </location>
</feature>
<evidence type="ECO:0000259" key="3">
    <source>
        <dbReference type="PROSITE" id="PS50887"/>
    </source>
</evidence>
<dbReference type="EMBL" id="AP014545">
    <property type="protein sequence ID" value="BBB25656.1"/>
    <property type="molecule type" value="Genomic_DNA"/>
</dbReference>
<sequence length="311" mass="35439">MVKGDLDSFYSFLDHLPIAALVISFEEHQVDDLSAQKICHVNFKYLELIGYPLSATPDAASWMQLAYPQPEYRQEITNRWKDESAAAMQRDDVTAKAIVNVRCNDGRNRCFEAFSEVRSTILPNHYIISFIDITDMTVKMEGLKRQSVMDQLTGVYNQYHLLQRVEQEIERAVSSDSYFTLMMFDLDFFKMINDRYGYECGDQVLISCASMINEVLSSEDCLARWNGADFIVLIREGNSGIARQVIQKALQKIRAHTFLWQDISFAMTATIGLTTYQSGDNADKVLERADLALKRGKQMGGDFVFMDITSG</sequence>
<evidence type="ECO:0000313" key="4">
    <source>
        <dbReference type="EMBL" id="BBB25656.1"/>
    </source>
</evidence>
<dbReference type="GO" id="GO:0052621">
    <property type="term" value="F:diguanylate cyclase activity"/>
    <property type="evidence" value="ECO:0007669"/>
    <property type="project" value="UniProtKB-EC"/>
</dbReference>
<dbReference type="NCBIfam" id="TIGR00254">
    <property type="entry name" value="GGDEF"/>
    <property type="match status" value="1"/>
</dbReference>
<proteinExistence type="predicted"/>
<dbReference type="PANTHER" id="PTHR45138:SF9">
    <property type="entry name" value="DIGUANYLATE CYCLASE DGCM-RELATED"/>
    <property type="match status" value="1"/>
</dbReference>
<protein>
    <recommendedName>
        <fullName evidence="1">diguanylate cyclase</fullName>
        <ecNumber evidence="1">2.7.7.65</ecNumber>
    </recommendedName>
</protein>
<dbReference type="EC" id="2.7.7.65" evidence="1"/>
<dbReference type="RefSeq" id="WP_019622078.1">
    <property type="nucleotide sequence ID" value="NZ_AP014545.1"/>
</dbReference>
<gene>
    <name evidence="4" type="ORF">AMJAP_1059</name>
</gene>
<dbReference type="InterPro" id="IPR029787">
    <property type="entry name" value="Nucleotide_cyclase"/>
</dbReference>
<evidence type="ECO:0000313" key="5">
    <source>
        <dbReference type="Proteomes" id="UP000595663"/>
    </source>
</evidence>
<dbReference type="Proteomes" id="UP000595663">
    <property type="component" value="Chromosome"/>
</dbReference>
<dbReference type="SUPFAM" id="SSF55073">
    <property type="entry name" value="Nucleotide cyclase"/>
    <property type="match status" value="1"/>
</dbReference>
<organism evidence="4 5">
    <name type="scientific">Amphritea japonica ATCC BAA-1530</name>
    <dbReference type="NCBI Taxonomy" id="1278309"/>
    <lineage>
        <taxon>Bacteria</taxon>
        <taxon>Pseudomonadati</taxon>
        <taxon>Pseudomonadota</taxon>
        <taxon>Gammaproteobacteria</taxon>
        <taxon>Oceanospirillales</taxon>
        <taxon>Oceanospirillaceae</taxon>
        <taxon>Amphritea</taxon>
    </lineage>
</organism>
<dbReference type="Gene3D" id="3.30.70.270">
    <property type="match status" value="1"/>
</dbReference>
<accession>A0A7R6PAP5</accession>
<dbReference type="Pfam" id="PF00990">
    <property type="entry name" value="GGDEF"/>
    <property type="match status" value="1"/>
</dbReference>
<dbReference type="InterPro" id="IPR043128">
    <property type="entry name" value="Rev_trsase/Diguanyl_cyclase"/>
</dbReference>
<dbReference type="SMART" id="SM00267">
    <property type="entry name" value="GGDEF"/>
    <property type="match status" value="1"/>
</dbReference>
<dbReference type="OrthoDB" id="9812260at2"/>
<dbReference type="PROSITE" id="PS50887">
    <property type="entry name" value="GGDEF"/>
    <property type="match status" value="1"/>
</dbReference>
<comment type="catalytic activity">
    <reaction evidence="2">
        <text>2 GTP = 3',3'-c-di-GMP + 2 diphosphate</text>
        <dbReference type="Rhea" id="RHEA:24898"/>
        <dbReference type="ChEBI" id="CHEBI:33019"/>
        <dbReference type="ChEBI" id="CHEBI:37565"/>
        <dbReference type="ChEBI" id="CHEBI:58805"/>
        <dbReference type="EC" id="2.7.7.65"/>
    </reaction>
</comment>
<keyword evidence="5" id="KW-1185">Reference proteome</keyword>
<evidence type="ECO:0000256" key="2">
    <source>
        <dbReference type="ARBA" id="ARBA00034247"/>
    </source>
</evidence>
<evidence type="ECO:0000256" key="1">
    <source>
        <dbReference type="ARBA" id="ARBA00012528"/>
    </source>
</evidence>
<dbReference type="CDD" id="cd01949">
    <property type="entry name" value="GGDEF"/>
    <property type="match status" value="1"/>
</dbReference>